<evidence type="ECO:0000313" key="1">
    <source>
        <dbReference type="EMBL" id="KTC84994.1"/>
    </source>
</evidence>
<keyword evidence="2" id="KW-1185">Reference proteome</keyword>
<organism evidence="1 2">
    <name type="scientific">Legionella brunensis</name>
    <dbReference type="NCBI Taxonomy" id="29422"/>
    <lineage>
        <taxon>Bacteria</taxon>
        <taxon>Pseudomonadati</taxon>
        <taxon>Pseudomonadota</taxon>
        <taxon>Gammaproteobacteria</taxon>
        <taxon>Legionellales</taxon>
        <taxon>Legionellaceae</taxon>
        <taxon>Legionella</taxon>
    </lineage>
</organism>
<sequence>MSEKQQRTAASMREKMLNRYGDGLHHKHDKNHHLYRKHCRSHPAHINGHTPEEDENTSTGLIRAFKLRKMRKRLDKGRIH</sequence>
<protein>
    <submittedName>
        <fullName evidence="1">Uncharacterized protein</fullName>
    </submittedName>
</protein>
<evidence type="ECO:0000313" key="2">
    <source>
        <dbReference type="Proteomes" id="UP000054742"/>
    </source>
</evidence>
<dbReference type="PATRIC" id="fig|29422.6.peg.1281"/>
<reference evidence="1 2" key="1">
    <citation type="submission" date="2015-11" db="EMBL/GenBank/DDBJ databases">
        <title>Genomic analysis of 38 Legionella species identifies large and diverse effector repertoires.</title>
        <authorList>
            <person name="Burstein D."/>
            <person name="Amaro F."/>
            <person name="Zusman T."/>
            <person name="Lifshitz Z."/>
            <person name="Cohen O."/>
            <person name="Gilbert J.A."/>
            <person name="Pupko T."/>
            <person name="Shuman H.A."/>
            <person name="Segal G."/>
        </authorList>
    </citation>
    <scope>NUCLEOTIDE SEQUENCE [LARGE SCALE GENOMIC DNA]</scope>
    <source>
        <strain evidence="1 2">ATCC 43878</strain>
    </source>
</reference>
<dbReference type="EMBL" id="LNXV01000008">
    <property type="protein sequence ID" value="KTC84994.1"/>
    <property type="molecule type" value="Genomic_DNA"/>
</dbReference>
<dbReference type="OrthoDB" id="5638627at2"/>
<name>A0A0W0SNM7_9GAMM</name>
<dbReference type="RefSeq" id="WP_058441281.1">
    <property type="nucleotide sequence ID" value="NZ_CAAAHU010000006.1"/>
</dbReference>
<comment type="caution">
    <text evidence="1">The sequence shown here is derived from an EMBL/GenBank/DDBJ whole genome shotgun (WGS) entry which is preliminary data.</text>
</comment>
<proteinExistence type="predicted"/>
<dbReference type="AlphaFoldDB" id="A0A0W0SNM7"/>
<dbReference type="Proteomes" id="UP000054742">
    <property type="component" value="Unassembled WGS sequence"/>
</dbReference>
<gene>
    <name evidence="1" type="ORF">Lbru_1209</name>
</gene>
<accession>A0A0W0SNM7</accession>